<evidence type="ECO:0000313" key="3">
    <source>
        <dbReference type="Proteomes" id="UP000324924"/>
    </source>
</evidence>
<keyword evidence="1" id="KW-0812">Transmembrane</keyword>
<reference evidence="2 3" key="1">
    <citation type="submission" date="2019-08" db="EMBL/GenBank/DDBJ databases">
        <title>Highly reduced genomes of protist endosymbionts show evolutionary convergence.</title>
        <authorList>
            <person name="George E."/>
            <person name="Husnik F."/>
            <person name="Tashyreva D."/>
            <person name="Prokopchuk G."/>
            <person name="Horak A."/>
            <person name="Kwong W.K."/>
            <person name="Lukes J."/>
            <person name="Keeling P.J."/>
        </authorList>
    </citation>
    <scope>NUCLEOTIDE SEQUENCE [LARGE SCALE GENOMIC DNA]</scope>
    <source>
        <strain evidence="2">1604HC</strain>
    </source>
</reference>
<gene>
    <name evidence="2" type="ORF">FZC36_01420</name>
</gene>
<dbReference type="KEGG" id="nabu:FZC36_01420"/>
<proteinExistence type="predicted"/>
<dbReference type="Proteomes" id="UP000324924">
    <property type="component" value="Chromosome"/>
</dbReference>
<dbReference type="EMBL" id="CP043314">
    <property type="protein sequence ID" value="QEK39093.1"/>
    <property type="molecule type" value="Genomic_DNA"/>
</dbReference>
<dbReference type="RefSeq" id="WP_148972216.1">
    <property type="nucleotide sequence ID" value="NZ_CP043314.1"/>
</dbReference>
<protein>
    <submittedName>
        <fullName evidence="2">Uncharacterized protein</fullName>
    </submittedName>
</protein>
<feature type="transmembrane region" description="Helical" evidence="1">
    <location>
        <begin position="6"/>
        <end position="34"/>
    </location>
</feature>
<dbReference type="AlphaFoldDB" id="A0A5C0UHQ9"/>
<sequence length="91" mass="10423">MKTIILQAIIISTFLSKFSLMLSVSFYLFSVVLLRLFSYEIWPKNIINLIYSISTGVLFAHISRNILKGFDSYSLGILVFLLFFAMSQKAD</sequence>
<feature type="transmembrane region" description="Helical" evidence="1">
    <location>
        <begin position="70"/>
        <end position="87"/>
    </location>
</feature>
<accession>A0A5C0UHQ9</accession>
<evidence type="ECO:0000256" key="1">
    <source>
        <dbReference type="SAM" id="Phobius"/>
    </source>
</evidence>
<evidence type="ECO:0000313" key="2">
    <source>
        <dbReference type="EMBL" id="QEK39093.1"/>
    </source>
</evidence>
<organism evidence="2 3">
    <name type="scientific">Candidatus Nesciobacter abundans</name>
    <dbReference type="NCBI Taxonomy" id="2601668"/>
    <lineage>
        <taxon>Bacteria</taxon>
        <taxon>Pseudomonadati</taxon>
        <taxon>Pseudomonadota</taxon>
        <taxon>Alphaproteobacteria</taxon>
        <taxon>Holosporales</taxon>
        <taxon>Holosporaceae</taxon>
        <taxon>Candidatus Nesciobacter</taxon>
    </lineage>
</organism>
<feature type="transmembrane region" description="Helical" evidence="1">
    <location>
        <begin position="46"/>
        <end position="64"/>
    </location>
</feature>
<keyword evidence="3" id="KW-1185">Reference proteome</keyword>
<keyword evidence="1" id="KW-1133">Transmembrane helix</keyword>
<keyword evidence="1" id="KW-0472">Membrane</keyword>
<name>A0A5C0UHQ9_9PROT</name>